<evidence type="ECO:0000256" key="9">
    <source>
        <dbReference type="ARBA" id="ARBA00023136"/>
    </source>
</evidence>
<comment type="similarity">
    <text evidence="2">Belongs to the glycosyltransferase 29 family.</text>
</comment>
<dbReference type="Gene3D" id="3.90.1480.20">
    <property type="entry name" value="Glycosyl transferase family 29"/>
    <property type="match status" value="1"/>
</dbReference>
<protein>
    <submittedName>
        <fullName evidence="11 12">Uncharacterized protein</fullName>
    </submittedName>
</protein>
<keyword evidence="4" id="KW-0808">Transferase</keyword>
<evidence type="ECO:0000256" key="7">
    <source>
        <dbReference type="ARBA" id="ARBA00022989"/>
    </source>
</evidence>
<evidence type="ECO:0000256" key="1">
    <source>
        <dbReference type="ARBA" id="ARBA00004323"/>
    </source>
</evidence>
<gene>
    <name evidence="11" type="ORF">PHYPA_019664</name>
</gene>
<evidence type="ECO:0000256" key="2">
    <source>
        <dbReference type="ARBA" id="ARBA00006003"/>
    </source>
</evidence>
<keyword evidence="10" id="KW-0325">Glycoprotein</keyword>
<evidence type="ECO:0000313" key="11">
    <source>
        <dbReference type="EMBL" id="PNR39386.1"/>
    </source>
</evidence>
<evidence type="ECO:0000256" key="3">
    <source>
        <dbReference type="ARBA" id="ARBA00022676"/>
    </source>
</evidence>
<evidence type="ECO:0000256" key="10">
    <source>
        <dbReference type="ARBA" id="ARBA00023180"/>
    </source>
</evidence>
<comment type="subcellular location">
    <subcellularLocation>
        <location evidence="1">Golgi apparatus membrane</location>
        <topology evidence="1">Single-pass type II membrane protein</topology>
    </subcellularLocation>
</comment>
<dbReference type="GO" id="GO:0008373">
    <property type="term" value="F:sialyltransferase activity"/>
    <property type="evidence" value="ECO:0007669"/>
    <property type="project" value="InterPro"/>
</dbReference>
<dbReference type="EMBL" id="ABEU02000015">
    <property type="protein sequence ID" value="PNR39386.1"/>
    <property type="molecule type" value="Genomic_DNA"/>
</dbReference>
<keyword evidence="13" id="KW-1185">Reference proteome</keyword>
<keyword evidence="8" id="KW-0333">Golgi apparatus</keyword>
<dbReference type="GO" id="GO:0016757">
    <property type="term" value="F:glycosyltransferase activity"/>
    <property type="evidence" value="ECO:0000318"/>
    <property type="project" value="GO_Central"/>
</dbReference>
<evidence type="ECO:0000313" key="12">
    <source>
        <dbReference type="EnsemblPlants" id="PAC:32926845.CDS.1"/>
    </source>
</evidence>
<dbReference type="InterPro" id="IPR038578">
    <property type="entry name" value="GT29-like_sf"/>
</dbReference>
<reference evidence="12" key="3">
    <citation type="submission" date="2020-12" db="UniProtKB">
        <authorList>
            <consortium name="EnsemblPlants"/>
        </authorList>
    </citation>
    <scope>IDENTIFICATION</scope>
</reference>
<keyword evidence="5" id="KW-0812">Transmembrane</keyword>
<reference evidence="11 13" key="1">
    <citation type="journal article" date="2008" name="Science">
        <title>The Physcomitrella genome reveals evolutionary insights into the conquest of land by plants.</title>
        <authorList>
            <person name="Rensing S."/>
            <person name="Lang D."/>
            <person name="Zimmer A."/>
            <person name="Terry A."/>
            <person name="Salamov A."/>
            <person name="Shapiro H."/>
            <person name="Nishiyama T."/>
            <person name="Perroud P.-F."/>
            <person name="Lindquist E."/>
            <person name="Kamisugi Y."/>
            <person name="Tanahashi T."/>
            <person name="Sakakibara K."/>
            <person name="Fujita T."/>
            <person name="Oishi K."/>
            <person name="Shin-I T."/>
            <person name="Kuroki Y."/>
            <person name="Toyoda A."/>
            <person name="Suzuki Y."/>
            <person name="Hashimoto A."/>
            <person name="Yamaguchi K."/>
            <person name="Sugano A."/>
            <person name="Kohara Y."/>
            <person name="Fujiyama A."/>
            <person name="Anterola A."/>
            <person name="Aoki S."/>
            <person name="Ashton N."/>
            <person name="Barbazuk W.B."/>
            <person name="Barker E."/>
            <person name="Bennetzen J."/>
            <person name="Bezanilla M."/>
            <person name="Blankenship R."/>
            <person name="Cho S.H."/>
            <person name="Dutcher S."/>
            <person name="Estelle M."/>
            <person name="Fawcett J.A."/>
            <person name="Gundlach H."/>
            <person name="Hanada K."/>
            <person name="Heyl A."/>
            <person name="Hicks K.A."/>
            <person name="Hugh J."/>
            <person name="Lohr M."/>
            <person name="Mayer K."/>
            <person name="Melkozernov A."/>
            <person name="Murata T."/>
            <person name="Nelson D."/>
            <person name="Pils B."/>
            <person name="Prigge M."/>
            <person name="Reiss B."/>
            <person name="Renner T."/>
            <person name="Rombauts S."/>
            <person name="Rushton P."/>
            <person name="Sanderfoot A."/>
            <person name="Schween G."/>
            <person name="Shiu S.-H."/>
            <person name="Stueber K."/>
            <person name="Theodoulou F.L."/>
            <person name="Tu H."/>
            <person name="Van de Peer Y."/>
            <person name="Verrier P.J."/>
            <person name="Waters E."/>
            <person name="Wood A."/>
            <person name="Yang L."/>
            <person name="Cove D."/>
            <person name="Cuming A."/>
            <person name="Hasebe M."/>
            <person name="Lucas S."/>
            <person name="Mishler D.B."/>
            <person name="Reski R."/>
            <person name="Grigoriev I."/>
            <person name="Quatrano R.S."/>
            <person name="Boore J.L."/>
        </authorList>
    </citation>
    <scope>NUCLEOTIDE SEQUENCE [LARGE SCALE GENOMIC DNA]</scope>
    <source>
        <strain evidence="12 13">cv. Gransden 2004</strain>
    </source>
</reference>
<dbReference type="PaxDb" id="3218-PP1S258_38V6.1"/>
<dbReference type="PANTHER" id="PTHR46779:SF1">
    <property type="entry name" value="BETA-1,6-GALACTOSYLTRANSFERASE GALT29A"/>
    <property type="match status" value="1"/>
</dbReference>
<organism evidence="11">
    <name type="scientific">Physcomitrium patens</name>
    <name type="common">Spreading-leaved earth moss</name>
    <name type="synonym">Physcomitrella patens</name>
    <dbReference type="NCBI Taxonomy" id="3218"/>
    <lineage>
        <taxon>Eukaryota</taxon>
        <taxon>Viridiplantae</taxon>
        <taxon>Streptophyta</taxon>
        <taxon>Embryophyta</taxon>
        <taxon>Bryophyta</taxon>
        <taxon>Bryophytina</taxon>
        <taxon>Bryopsida</taxon>
        <taxon>Funariidae</taxon>
        <taxon>Funariales</taxon>
        <taxon>Funariaceae</taxon>
        <taxon>Physcomitrium</taxon>
    </lineage>
</organism>
<keyword evidence="9" id="KW-0472">Membrane</keyword>
<dbReference type="Proteomes" id="UP000006727">
    <property type="component" value="Chromosome 15"/>
</dbReference>
<dbReference type="Gramene" id="Pp3c15_12330V3.1">
    <property type="protein sequence ID" value="PAC:32926845.CDS.1"/>
    <property type="gene ID" value="Pp3c15_12330"/>
</dbReference>
<keyword evidence="6" id="KW-0735">Signal-anchor</keyword>
<dbReference type="GO" id="GO:0000139">
    <property type="term" value="C:Golgi membrane"/>
    <property type="evidence" value="ECO:0000318"/>
    <property type="project" value="GO_Central"/>
</dbReference>
<sequence length="166" mass="19482">MEHEKAAIKEVLEGSNDPHCRLRGRTGSWQSRLPTPRYPSFWSQFQALLRTWVVKKWCDPKIIQSLVIMIKEPIDRHHHCSNSKRRRYETCTVMGNNGILLNNTLEEAIDAHEVVVRLNNVRIKGFEKHVEEMTTIAFMNSNILHKCAHRVRCYCHPHRDDISIVM</sequence>
<reference evidence="11 13" key="2">
    <citation type="journal article" date="2018" name="Plant J.">
        <title>The Physcomitrella patens chromosome-scale assembly reveals moss genome structure and evolution.</title>
        <authorList>
            <person name="Lang D."/>
            <person name="Ullrich K.K."/>
            <person name="Murat F."/>
            <person name="Fuchs J."/>
            <person name="Jenkins J."/>
            <person name="Haas F.B."/>
            <person name="Piednoel M."/>
            <person name="Gundlach H."/>
            <person name="Van Bel M."/>
            <person name="Meyberg R."/>
            <person name="Vives C."/>
            <person name="Morata J."/>
            <person name="Symeonidi A."/>
            <person name="Hiss M."/>
            <person name="Muchero W."/>
            <person name="Kamisugi Y."/>
            <person name="Saleh O."/>
            <person name="Blanc G."/>
            <person name="Decker E.L."/>
            <person name="van Gessel N."/>
            <person name="Grimwood J."/>
            <person name="Hayes R.D."/>
            <person name="Graham S.W."/>
            <person name="Gunter L.E."/>
            <person name="McDaniel S.F."/>
            <person name="Hoernstein S.N.W."/>
            <person name="Larsson A."/>
            <person name="Li F.W."/>
            <person name="Perroud P.F."/>
            <person name="Phillips J."/>
            <person name="Ranjan P."/>
            <person name="Rokshar D.S."/>
            <person name="Rothfels C.J."/>
            <person name="Schneider L."/>
            <person name="Shu S."/>
            <person name="Stevenson D.W."/>
            <person name="Thummler F."/>
            <person name="Tillich M."/>
            <person name="Villarreal Aguilar J.C."/>
            <person name="Widiez T."/>
            <person name="Wong G.K."/>
            <person name="Wymore A."/>
            <person name="Zhang Y."/>
            <person name="Zimmer A.D."/>
            <person name="Quatrano R.S."/>
            <person name="Mayer K.F.X."/>
            <person name="Goodstein D."/>
            <person name="Casacuberta J.M."/>
            <person name="Vandepoele K."/>
            <person name="Reski R."/>
            <person name="Cuming A.C."/>
            <person name="Tuskan G.A."/>
            <person name="Maumus F."/>
            <person name="Salse J."/>
            <person name="Schmutz J."/>
            <person name="Rensing S.A."/>
        </authorList>
    </citation>
    <scope>NUCLEOTIDE SEQUENCE [LARGE SCALE GENOMIC DNA]</scope>
    <source>
        <strain evidence="12 13">cv. Gransden 2004</strain>
    </source>
</reference>
<dbReference type="InterPro" id="IPR001675">
    <property type="entry name" value="Glyco_trans_29"/>
</dbReference>
<dbReference type="AlphaFoldDB" id="A0A2K1JCX8"/>
<dbReference type="EnsemblPlants" id="Pp3c15_12330V3.1">
    <property type="protein sequence ID" value="PAC:32926845.CDS.1"/>
    <property type="gene ID" value="Pp3c15_12330"/>
</dbReference>
<evidence type="ECO:0000256" key="8">
    <source>
        <dbReference type="ARBA" id="ARBA00023034"/>
    </source>
</evidence>
<evidence type="ECO:0000256" key="6">
    <source>
        <dbReference type="ARBA" id="ARBA00022968"/>
    </source>
</evidence>
<name>A0A2K1JCX8_PHYPA</name>
<accession>A0A2K1JCX8</accession>
<dbReference type="InParanoid" id="A0A2K1JCX8"/>
<dbReference type="Pfam" id="PF00777">
    <property type="entry name" value="Glyco_transf_29"/>
    <property type="match status" value="1"/>
</dbReference>
<keyword evidence="3" id="KW-0328">Glycosyltransferase</keyword>
<evidence type="ECO:0000313" key="13">
    <source>
        <dbReference type="Proteomes" id="UP000006727"/>
    </source>
</evidence>
<dbReference type="PANTHER" id="PTHR46779">
    <property type="entry name" value="BETA-1,6-GALACTOSYLTRANSFERASE GALT29A"/>
    <property type="match status" value="1"/>
</dbReference>
<keyword evidence="7" id="KW-1133">Transmembrane helix</keyword>
<proteinExistence type="inferred from homology"/>
<dbReference type="OMA" id="VIMIKEP"/>
<evidence type="ECO:0000256" key="4">
    <source>
        <dbReference type="ARBA" id="ARBA00022679"/>
    </source>
</evidence>
<evidence type="ECO:0000256" key="5">
    <source>
        <dbReference type="ARBA" id="ARBA00022692"/>
    </source>
</evidence>
<dbReference type="STRING" id="3218.A0A2K1JCX8"/>